<gene>
    <name evidence="2" type="ORF">CLV40_13069</name>
</gene>
<keyword evidence="1" id="KW-1133">Transmembrane helix</keyword>
<keyword evidence="1" id="KW-0812">Transmembrane</keyword>
<comment type="caution">
    <text evidence="2">The sequence shown here is derived from an EMBL/GenBank/DDBJ whole genome shotgun (WGS) entry which is preliminary data.</text>
</comment>
<name>A0A2S6GDF8_9PSEU</name>
<dbReference type="Proteomes" id="UP000239203">
    <property type="component" value="Unassembled WGS sequence"/>
</dbReference>
<protein>
    <submittedName>
        <fullName evidence="2">Uncharacterized protein</fullName>
    </submittedName>
</protein>
<proteinExistence type="predicted"/>
<feature type="transmembrane region" description="Helical" evidence="1">
    <location>
        <begin position="6"/>
        <end position="26"/>
    </location>
</feature>
<dbReference type="EMBL" id="PTIX01000030">
    <property type="protein sequence ID" value="PPK63277.1"/>
    <property type="molecule type" value="Genomic_DNA"/>
</dbReference>
<accession>A0A2S6GDF8</accession>
<keyword evidence="3" id="KW-1185">Reference proteome</keyword>
<evidence type="ECO:0000313" key="2">
    <source>
        <dbReference type="EMBL" id="PPK63277.1"/>
    </source>
</evidence>
<evidence type="ECO:0000256" key="1">
    <source>
        <dbReference type="SAM" id="Phobius"/>
    </source>
</evidence>
<sequence>MRNPGYLFWAGVALTAVVGGSVWQLATEPDPPARGPVAEVAPLPNAVPAVPAAQLDEQDKSAGATHVDGLRLLVPVRVNPCSTEEARLVGEGDSEIEVQVVAVAAQERDDDGGCGFLGGHVTRYAVIPLRAPLGAREVVVERVNGLG</sequence>
<evidence type="ECO:0000313" key="3">
    <source>
        <dbReference type="Proteomes" id="UP000239203"/>
    </source>
</evidence>
<dbReference type="RefSeq" id="WP_146108353.1">
    <property type="nucleotide sequence ID" value="NZ_CP154825.1"/>
</dbReference>
<reference evidence="2 3" key="1">
    <citation type="submission" date="2018-02" db="EMBL/GenBank/DDBJ databases">
        <title>Genomic Encyclopedia of Archaeal and Bacterial Type Strains, Phase II (KMG-II): from individual species to whole genera.</title>
        <authorList>
            <person name="Goeker M."/>
        </authorList>
    </citation>
    <scope>NUCLEOTIDE SEQUENCE [LARGE SCALE GENOMIC DNA]</scope>
    <source>
        <strain evidence="2 3">YU 961-1</strain>
    </source>
</reference>
<dbReference type="AlphaFoldDB" id="A0A2S6GDF8"/>
<organism evidence="2 3">
    <name type="scientific">Actinokineospora auranticolor</name>
    <dbReference type="NCBI Taxonomy" id="155976"/>
    <lineage>
        <taxon>Bacteria</taxon>
        <taxon>Bacillati</taxon>
        <taxon>Actinomycetota</taxon>
        <taxon>Actinomycetes</taxon>
        <taxon>Pseudonocardiales</taxon>
        <taxon>Pseudonocardiaceae</taxon>
        <taxon>Actinokineospora</taxon>
    </lineage>
</organism>
<keyword evidence="1" id="KW-0472">Membrane</keyword>